<feature type="domain" description="Glycosyltransferase 2-like" evidence="1">
    <location>
        <begin position="8"/>
        <end position="153"/>
    </location>
</feature>
<reference evidence="2 3" key="1">
    <citation type="submission" date="2020-03" db="EMBL/GenBank/DDBJ databases">
        <title>Salinimicrobium sp. nov, isolated from SCS.</title>
        <authorList>
            <person name="Cao W.R."/>
        </authorList>
    </citation>
    <scope>NUCLEOTIDE SEQUENCE [LARGE SCALE GENOMIC DNA]</scope>
    <source>
        <strain evidence="3">J15B91</strain>
    </source>
</reference>
<dbReference type="CDD" id="cd00761">
    <property type="entry name" value="Glyco_tranf_GTA_type"/>
    <property type="match status" value="1"/>
</dbReference>
<name>A0ABX1D5F1_9FLAO</name>
<comment type="caution">
    <text evidence="2">The sequence shown here is derived from an EMBL/GenBank/DDBJ whole genome shotgun (WGS) entry which is preliminary data.</text>
</comment>
<dbReference type="Proteomes" id="UP000703674">
    <property type="component" value="Unassembled WGS sequence"/>
</dbReference>
<dbReference type="RefSeq" id="WP_168139333.1">
    <property type="nucleotide sequence ID" value="NZ_JAAVJR010000050.1"/>
</dbReference>
<protein>
    <submittedName>
        <fullName evidence="2">Glycosyltransferase family 2 protein</fullName>
    </submittedName>
</protein>
<dbReference type="PANTHER" id="PTHR22916:SF3">
    <property type="entry name" value="UDP-GLCNAC:BETAGAL BETA-1,3-N-ACETYLGLUCOSAMINYLTRANSFERASE-LIKE PROTEIN 1"/>
    <property type="match status" value="1"/>
</dbReference>
<dbReference type="Pfam" id="PF00535">
    <property type="entry name" value="Glycos_transf_2"/>
    <property type="match status" value="1"/>
</dbReference>
<dbReference type="SUPFAM" id="SSF53448">
    <property type="entry name" value="Nucleotide-diphospho-sugar transferases"/>
    <property type="match status" value="1"/>
</dbReference>
<dbReference type="EMBL" id="JAAVJR010000050">
    <property type="protein sequence ID" value="NJW54271.1"/>
    <property type="molecule type" value="Genomic_DNA"/>
</dbReference>
<sequence>MNKKALVSVIMPAYNAAGFIAESIRSVQQQSFEDWELLVIDDASKDRTSEIVEALRAEDPRIKLHILPTNQGAGFSRNIGIKAATGDYISFLDADDLWKPHKLQTQLDLMKKENVDVCFSSYELIDEQGESLQKQIKALKFLPFEKLKKANYIGNLTGMYNAAKLGKIYCPLIRKRQDWGLWLLAVEKAGFAKGIQEPLAVYRERENSISGNKIEMLQYNYRVYREVLEYSSVKSLFWMLLFLREQLLVKQRQKVD</sequence>
<evidence type="ECO:0000313" key="2">
    <source>
        <dbReference type="EMBL" id="NJW54271.1"/>
    </source>
</evidence>
<accession>A0ABX1D5F1</accession>
<feature type="non-terminal residue" evidence="2">
    <location>
        <position position="256"/>
    </location>
</feature>
<dbReference type="InterPro" id="IPR029044">
    <property type="entry name" value="Nucleotide-diphossugar_trans"/>
</dbReference>
<gene>
    <name evidence="2" type="ORF">HC175_15275</name>
</gene>
<evidence type="ECO:0000313" key="3">
    <source>
        <dbReference type="Proteomes" id="UP000703674"/>
    </source>
</evidence>
<keyword evidence="3" id="KW-1185">Reference proteome</keyword>
<dbReference type="PANTHER" id="PTHR22916">
    <property type="entry name" value="GLYCOSYLTRANSFERASE"/>
    <property type="match status" value="1"/>
</dbReference>
<dbReference type="InterPro" id="IPR001173">
    <property type="entry name" value="Glyco_trans_2-like"/>
</dbReference>
<dbReference type="Gene3D" id="3.90.550.10">
    <property type="entry name" value="Spore Coat Polysaccharide Biosynthesis Protein SpsA, Chain A"/>
    <property type="match status" value="1"/>
</dbReference>
<evidence type="ECO:0000259" key="1">
    <source>
        <dbReference type="Pfam" id="PF00535"/>
    </source>
</evidence>
<organism evidence="2 3">
    <name type="scientific">Salinimicrobium oceani</name>
    <dbReference type="NCBI Taxonomy" id="2722702"/>
    <lineage>
        <taxon>Bacteria</taxon>
        <taxon>Pseudomonadati</taxon>
        <taxon>Bacteroidota</taxon>
        <taxon>Flavobacteriia</taxon>
        <taxon>Flavobacteriales</taxon>
        <taxon>Flavobacteriaceae</taxon>
        <taxon>Salinimicrobium</taxon>
    </lineage>
</organism>
<proteinExistence type="predicted"/>